<dbReference type="InterPro" id="IPR009825">
    <property type="entry name" value="ECF_substrate-spec-like"/>
</dbReference>
<sequence>MYRSNNTLRNITFAAIFATIDYILAMFQIHIPSLIGRPFIDLGFTFVVIGTLFLGYKYGLISGIIGLALFDLLNGYAAHVYLTVMEAFIVVSASWLTFKATHYSTHLSKIILVSIISGLSKMLSGFLRYLIEGLIVGMHGDKLFATALLSVPASIITGIAMFITIPLFFEVLNRVMRIINH</sequence>
<keyword evidence="1" id="KW-1133">Transmembrane helix</keyword>
<dbReference type="EMBL" id="LVKI01000005">
    <property type="protein sequence ID" value="OAQ08879.1"/>
    <property type="molecule type" value="Genomic_DNA"/>
</dbReference>
<keyword evidence="1" id="KW-0472">Membrane</keyword>
<feature type="transmembrane region" description="Helical" evidence="1">
    <location>
        <begin position="43"/>
        <end position="70"/>
    </location>
</feature>
<feature type="transmembrane region" description="Helical" evidence="1">
    <location>
        <begin position="110"/>
        <end position="131"/>
    </location>
</feature>
<evidence type="ECO:0008006" key="4">
    <source>
        <dbReference type="Google" id="ProtNLM"/>
    </source>
</evidence>
<reference evidence="3" key="1">
    <citation type="submission" date="2016-03" db="EMBL/GenBank/DDBJ databases">
        <authorList>
            <person name="Johnson T.J."/>
            <person name="Youmans B."/>
            <person name="Case K."/>
            <person name="Noll S."/>
        </authorList>
    </citation>
    <scope>NUCLEOTIDE SEQUENCE [LARGE SCALE GENOMIC DNA]</scope>
    <source>
        <strain evidence="3">UMNLAv8</strain>
    </source>
</reference>
<gene>
    <name evidence="2" type="ORF">A3O14_02175</name>
</gene>
<accession>A0A179C9W3</accession>
<evidence type="ECO:0000313" key="3">
    <source>
        <dbReference type="Proteomes" id="UP000078520"/>
    </source>
</evidence>
<name>A0A179C9W3_9LACO</name>
<dbReference type="Pfam" id="PF07155">
    <property type="entry name" value="ECF-ribofla_trS"/>
    <property type="match status" value="1"/>
</dbReference>
<comment type="caution">
    <text evidence="2">The sequence shown here is derived from an EMBL/GenBank/DDBJ whole genome shotgun (WGS) entry which is preliminary data.</text>
</comment>
<dbReference type="AlphaFoldDB" id="A0A179C9W3"/>
<dbReference type="OrthoDB" id="2988652at2"/>
<organism evidence="2 3">
    <name type="scientific">Ligilactobacillus aviarius</name>
    <dbReference type="NCBI Taxonomy" id="1606"/>
    <lineage>
        <taxon>Bacteria</taxon>
        <taxon>Bacillati</taxon>
        <taxon>Bacillota</taxon>
        <taxon>Bacilli</taxon>
        <taxon>Lactobacillales</taxon>
        <taxon>Lactobacillaceae</taxon>
        <taxon>Ligilactobacillus</taxon>
    </lineage>
</organism>
<evidence type="ECO:0000313" key="2">
    <source>
        <dbReference type="EMBL" id="OAQ08879.1"/>
    </source>
</evidence>
<dbReference type="Proteomes" id="UP000078520">
    <property type="component" value="Unassembled WGS sequence"/>
</dbReference>
<dbReference type="RefSeq" id="WP_064208050.1">
    <property type="nucleotide sequence ID" value="NZ_LVKC01000026.1"/>
</dbReference>
<dbReference type="GO" id="GO:0016020">
    <property type="term" value="C:membrane"/>
    <property type="evidence" value="ECO:0007669"/>
    <property type="project" value="InterPro"/>
</dbReference>
<proteinExistence type="predicted"/>
<protein>
    <recommendedName>
        <fullName evidence="4">Integral membrane protein</fullName>
    </recommendedName>
</protein>
<evidence type="ECO:0000256" key="1">
    <source>
        <dbReference type="SAM" id="Phobius"/>
    </source>
</evidence>
<feature type="transmembrane region" description="Helical" evidence="1">
    <location>
        <begin position="76"/>
        <end position="98"/>
    </location>
</feature>
<feature type="transmembrane region" description="Helical" evidence="1">
    <location>
        <begin position="143"/>
        <end position="169"/>
    </location>
</feature>
<feature type="transmembrane region" description="Helical" evidence="1">
    <location>
        <begin position="12"/>
        <end position="31"/>
    </location>
</feature>
<keyword evidence="1" id="KW-0812">Transmembrane</keyword>
<dbReference type="Gene3D" id="1.10.1760.20">
    <property type="match status" value="1"/>
</dbReference>